<feature type="non-terminal residue" evidence="11">
    <location>
        <position position="353"/>
    </location>
</feature>
<keyword evidence="6 11" id="KW-0418">Kinase</keyword>
<comment type="catalytic activity">
    <reaction evidence="1">
        <text>ATP + protein L-histidine = ADP + protein N-phospho-L-histidine.</text>
        <dbReference type="EC" id="2.7.13.3"/>
    </reaction>
</comment>
<dbReference type="PANTHER" id="PTHR24421">
    <property type="entry name" value="NITRATE/NITRITE SENSOR PROTEIN NARX-RELATED"/>
    <property type="match status" value="1"/>
</dbReference>
<evidence type="ECO:0000313" key="11">
    <source>
        <dbReference type="EMBL" id="TKR26798.1"/>
    </source>
</evidence>
<dbReference type="GO" id="GO:0016020">
    <property type="term" value="C:membrane"/>
    <property type="evidence" value="ECO:0007669"/>
    <property type="project" value="InterPro"/>
</dbReference>
<evidence type="ECO:0000256" key="7">
    <source>
        <dbReference type="ARBA" id="ARBA00022840"/>
    </source>
</evidence>
<dbReference type="OrthoDB" id="227596at2"/>
<dbReference type="RefSeq" id="WP_154728395.1">
    <property type="nucleotide sequence ID" value="NZ_SZYE01000015.1"/>
</dbReference>
<feature type="transmembrane region" description="Helical" evidence="9">
    <location>
        <begin position="92"/>
        <end position="108"/>
    </location>
</feature>
<comment type="caution">
    <text evidence="11">The sequence shown here is derived from an EMBL/GenBank/DDBJ whole genome shotgun (WGS) entry which is preliminary data.</text>
</comment>
<dbReference type="PANTHER" id="PTHR24421:SF10">
    <property type="entry name" value="NITRATE_NITRITE SENSOR PROTEIN NARQ"/>
    <property type="match status" value="1"/>
</dbReference>
<keyword evidence="9" id="KW-0812">Transmembrane</keyword>
<dbReference type="EMBL" id="SZYE01000015">
    <property type="protein sequence ID" value="TKR26798.1"/>
    <property type="molecule type" value="Genomic_DNA"/>
</dbReference>
<feature type="transmembrane region" description="Helical" evidence="9">
    <location>
        <begin position="60"/>
        <end position="85"/>
    </location>
</feature>
<evidence type="ECO:0000256" key="5">
    <source>
        <dbReference type="ARBA" id="ARBA00022741"/>
    </source>
</evidence>
<dbReference type="InterPro" id="IPR050482">
    <property type="entry name" value="Sensor_HK_TwoCompSys"/>
</dbReference>
<dbReference type="Gene3D" id="1.20.5.1930">
    <property type="match status" value="1"/>
</dbReference>
<dbReference type="GO" id="GO:0000155">
    <property type="term" value="F:phosphorelay sensor kinase activity"/>
    <property type="evidence" value="ECO:0007669"/>
    <property type="project" value="InterPro"/>
</dbReference>
<keyword evidence="4" id="KW-0808">Transferase</keyword>
<evidence type="ECO:0000256" key="9">
    <source>
        <dbReference type="SAM" id="Phobius"/>
    </source>
</evidence>
<keyword evidence="3" id="KW-0597">Phosphoprotein</keyword>
<dbReference type="InterPro" id="IPR011712">
    <property type="entry name" value="Sig_transdc_His_kin_sub3_dim/P"/>
</dbReference>
<dbReference type="Gene3D" id="3.30.565.10">
    <property type="entry name" value="Histidine kinase-like ATPase, C-terminal domain"/>
    <property type="match status" value="1"/>
</dbReference>
<dbReference type="GO" id="GO:0046983">
    <property type="term" value="F:protein dimerization activity"/>
    <property type="evidence" value="ECO:0007669"/>
    <property type="project" value="InterPro"/>
</dbReference>
<organism evidence="11 12">
    <name type="scientific">Cellulomonas hominis</name>
    <dbReference type="NCBI Taxonomy" id="156981"/>
    <lineage>
        <taxon>Bacteria</taxon>
        <taxon>Bacillati</taxon>
        <taxon>Actinomycetota</taxon>
        <taxon>Actinomycetes</taxon>
        <taxon>Micrococcales</taxon>
        <taxon>Cellulomonadaceae</taxon>
        <taxon>Cellulomonas</taxon>
    </lineage>
</organism>
<evidence type="ECO:0000256" key="6">
    <source>
        <dbReference type="ARBA" id="ARBA00022777"/>
    </source>
</evidence>
<dbReference type="CDD" id="cd16917">
    <property type="entry name" value="HATPase_UhpB-NarQ-NarX-like"/>
    <property type="match status" value="1"/>
</dbReference>
<gene>
    <name evidence="11" type="ORF">FA014_03910</name>
</gene>
<feature type="domain" description="Signal transduction histidine kinase subgroup 3 dimerisation and phosphoacceptor" evidence="10">
    <location>
        <begin position="166"/>
        <end position="229"/>
    </location>
</feature>
<dbReference type="EC" id="2.7.13.3" evidence="2"/>
<keyword evidence="9" id="KW-1133">Transmembrane helix</keyword>
<keyword evidence="9" id="KW-0472">Membrane</keyword>
<evidence type="ECO:0000256" key="3">
    <source>
        <dbReference type="ARBA" id="ARBA00022553"/>
    </source>
</evidence>
<evidence type="ECO:0000256" key="4">
    <source>
        <dbReference type="ARBA" id="ARBA00022679"/>
    </source>
</evidence>
<protein>
    <recommendedName>
        <fullName evidence="2">histidine kinase</fullName>
        <ecNumber evidence="2">2.7.13.3</ecNumber>
    </recommendedName>
</protein>
<proteinExistence type="predicted"/>
<accession>A0A7Z8K2X8</accession>
<reference evidence="11 12" key="1">
    <citation type="submission" date="2019-05" db="EMBL/GenBank/DDBJ databases">
        <title>Genome sequence of Cellulomonas hominis strain CS1.</title>
        <authorList>
            <person name="Belmont J."/>
            <person name="Maclea K.S."/>
        </authorList>
    </citation>
    <scope>NUCLEOTIDE SEQUENCE [LARGE SCALE GENOMIC DNA]</scope>
    <source>
        <strain evidence="11 12">CS1</strain>
    </source>
</reference>
<keyword evidence="5" id="KW-0547">Nucleotide-binding</keyword>
<name>A0A7Z8K2X8_9CELL</name>
<evidence type="ECO:0000313" key="12">
    <source>
        <dbReference type="Proteomes" id="UP000308121"/>
    </source>
</evidence>
<evidence type="ECO:0000256" key="8">
    <source>
        <dbReference type="ARBA" id="ARBA00023012"/>
    </source>
</evidence>
<evidence type="ECO:0000259" key="10">
    <source>
        <dbReference type="Pfam" id="PF07730"/>
    </source>
</evidence>
<evidence type="ECO:0000256" key="1">
    <source>
        <dbReference type="ARBA" id="ARBA00000085"/>
    </source>
</evidence>
<dbReference type="SUPFAM" id="SSF55874">
    <property type="entry name" value="ATPase domain of HSP90 chaperone/DNA topoisomerase II/histidine kinase"/>
    <property type="match status" value="1"/>
</dbReference>
<dbReference type="AlphaFoldDB" id="A0A7Z8K2X8"/>
<evidence type="ECO:0000256" key="2">
    <source>
        <dbReference type="ARBA" id="ARBA00012438"/>
    </source>
</evidence>
<feature type="transmembrane region" description="Helical" evidence="9">
    <location>
        <begin position="114"/>
        <end position="133"/>
    </location>
</feature>
<dbReference type="GO" id="GO:0005524">
    <property type="term" value="F:ATP binding"/>
    <property type="evidence" value="ECO:0007669"/>
    <property type="project" value="UniProtKB-KW"/>
</dbReference>
<keyword evidence="7" id="KW-0067">ATP-binding</keyword>
<sequence length="353" mass="36388">MPDDRAVGAPRQALSAVAAAAGLALVLARARAGVALEPVAWEVAAQLLGAAALLLRRETVALAVCLPLCLLSPVAATPVALYLVARWAGPRAVGLGLLASLVAVWPVWRLTSYRSGVAVPLVLLLAVLVPWLAGRWQRSAAAAAALRAERERAAAEAAALAVRRAERTRLAGELHDVVAHRITLMVLHAHLLDDDSAAPAVRAAAGEIWDTGRAALEEMREVLRLLRHEPGEDGPARHALPEVEGLVAAARDVGQPVTAVVAAAHREPPDPAERTAVRVVREGLTNAVRHAPGAGTRVLVEDAGPELHVQVLTTEASAAPAGLTTGGTGLAGLRERVALVGGRLDAGPTPAGG</sequence>
<keyword evidence="8" id="KW-0902">Two-component regulatory system</keyword>
<dbReference type="Proteomes" id="UP000308121">
    <property type="component" value="Unassembled WGS sequence"/>
</dbReference>
<dbReference type="InterPro" id="IPR036890">
    <property type="entry name" value="HATPase_C_sf"/>
</dbReference>
<dbReference type="Pfam" id="PF07730">
    <property type="entry name" value="HisKA_3"/>
    <property type="match status" value="1"/>
</dbReference>